<dbReference type="OrthoDB" id="4833090at2"/>
<dbReference type="AlphaFoldDB" id="A0A1Z2SAX2"/>
<dbReference type="Proteomes" id="UP000196708">
    <property type="component" value="Chromosome 1"/>
</dbReference>
<dbReference type="GO" id="GO:0016301">
    <property type="term" value="F:kinase activity"/>
    <property type="evidence" value="ECO:0007669"/>
    <property type="project" value="UniProtKB-KW"/>
</dbReference>
<name>A0A1Z2SAX2_VIBGA</name>
<dbReference type="SUPFAM" id="SSF56112">
    <property type="entry name" value="Protein kinase-like (PK-like)"/>
    <property type="match status" value="1"/>
</dbReference>
<keyword evidence="1" id="KW-0418">Kinase</keyword>
<reference evidence="1 2" key="1">
    <citation type="submission" date="2016-12" db="EMBL/GenBank/DDBJ databases">
        <authorList>
            <person name="Song W.-J."/>
            <person name="Kurnit D.M."/>
        </authorList>
    </citation>
    <scope>NUCLEOTIDE SEQUENCE [LARGE SCALE GENOMIC DNA]</scope>
    <source>
        <strain evidence="1 2">ATCC 43942</strain>
    </source>
</reference>
<dbReference type="RefSeq" id="WP_088132856.1">
    <property type="nucleotide sequence ID" value="NZ_CP018835.1"/>
</dbReference>
<evidence type="ECO:0000313" key="1">
    <source>
        <dbReference type="EMBL" id="ASA54322.1"/>
    </source>
</evidence>
<dbReference type="KEGG" id="vga:BSQ33_00335"/>
<evidence type="ECO:0000313" key="2">
    <source>
        <dbReference type="Proteomes" id="UP000196708"/>
    </source>
</evidence>
<dbReference type="InterPro" id="IPR011009">
    <property type="entry name" value="Kinase-like_dom_sf"/>
</dbReference>
<gene>
    <name evidence="1" type="ORF">BSQ33_00335</name>
</gene>
<sequence length="258" mass="29143">MKSQELSRMGSALVSLEEYEGVQCIKKQNVSPVEMGFYQFAAEQLVGVNTPKLFKIDGSNLFIEYIPNKITLDELNNNIGTLEQLALIHKSHYRPSFTVKEHSWSLDATELALETLKFPKVVQDFILSIQSRSAELFKHSGLISGDSNDGNWGTRNNGELVLFDWERFGFGSPAIDLAPLVQGLGDSQDYQSIAEKYVSFNSKFSSKLLEKHLVIAKTWILIEVTNILTSRNKLDASIYMNWYRANVPTWIESVGKIL</sequence>
<proteinExistence type="predicted"/>
<dbReference type="EMBL" id="CP018835">
    <property type="protein sequence ID" value="ASA54322.1"/>
    <property type="molecule type" value="Genomic_DNA"/>
</dbReference>
<keyword evidence="1" id="KW-0808">Transferase</keyword>
<organism evidence="1 2">
    <name type="scientific">Vibrio gazogenes</name>
    <dbReference type="NCBI Taxonomy" id="687"/>
    <lineage>
        <taxon>Bacteria</taxon>
        <taxon>Pseudomonadati</taxon>
        <taxon>Pseudomonadota</taxon>
        <taxon>Gammaproteobacteria</taxon>
        <taxon>Vibrionales</taxon>
        <taxon>Vibrionaceae</taxon>
        <taxon>Vibrio</taxon>
    </lineage>
</organism>
<protein>
    <submittedName>
        <fullName evidence="1">Choline kinase</fullName>
    </submittedName>
</protein>
<dbReference type="Gene3D" id="3.90.1200.10">
    <property type="match status" value="1"/>
</dbReference>
<accession>A0A1Z2SAX2</accession>